<dbReference type="Pfam" id="PF01075">
    <property type="entry name" value="Glyco_transf_9"/>
    <property type="match status" value="1"/>
</dbReference>
<accession>A0A4Y9VRC8</accession>
<evidence type="ECO:0000256" key="7">
    <source>
        <dbReference type="ARBA" id="ARBA00022985"/>
    </source>
</evidence>
<evidence type="ECO:0000256" key="10">
    <source>
        <dbReference type="ARBA" id="ARBA00044041"/>
    </source>
</evidence>
<keyword evidence="6 14" id="KW-0808">Transferase</keyword>
<evidence type="ECO:0000256" key="6">
    <source>
        <dbReference type="ARBA" id="ARBA00022679"/>
    </source>
</evidence>
<proteinExistence type="inferred from homology"/>
<gene>
    <name evidence="14" type="primary">waaC</name>
    <name evidence="14" type="ORF">C3Y98_09895</name>
</gene>
<evidence type="ECO:0000256" key="1">
    <source>
        <dbReference type="ARBA" id="ARBA00004515"/>
    </source>
</evidence>
<comment type="caution">
    <text evidence="14">The sequence shown here is derived from an EMBL/GenBank/DDBJ whole genome shotgun (WGS) entry which is preliminary data.</text>
</comment>
<dbReference type="GO" id="GO:0009244">
    <property type="term" value="P:lipopolysaccharide core region biosynthetic process"/>
    <property type="evidence" value="ECO:0007669"/>
    <property type="project" value="InterPro"/>
</dbReference>
<dbReference type="OrthoDB" id="9767552at2"/>
<keyword evidence="8" id="KW-0472">Membrane</keyword>
<sequence length="318" mass="34537">MKLLIVKTSSLGDVIHNLPIIHDIRTHYPDAEIDWVVEESFADIPKLHSGVNRVIPVALRRWRKAIFSKNTWSEISAAKRRIAQQPYDIILDTQGLIKSGLITSMSRGHKHGFDKNSAREPLASHFYNTPHPVARNQHAVARIRTLAALSFGYTIPTDLPSYGIAVSAQPDLSLNAPYIVGLHGTSRDSKLWPVTHWIELGTELAKLNLQLALPWASAAEFQRAQQIAGALSNATVLPKQSIAQLATIISQARAAVGVDTGLSHLSVALSIPTVAIYTDTNPALTGVYAGAHAPAINLGNINIIPEPLQVTDALKNIL</sequence>
<protein>
    <recommendedName>
        <fullName evidence="11">Lipopolysaccharide heptosyltransferase 1</fullName>
        <ecNumber evidence="10">2.4.99.23</ecNumber>
    </recommendedName>
    <alternativeName>
        <fullName evidence="12">ADP-heptose:lipopolysaccharide heptosyltransferase I</fullName>
    </alternativeName>
</protein>
<dbReference type="Gene3D" id="3.40.50.2000">
    <property type="entry name" value="Glycogen Phosphorylase B"/>
    <property type="match status" value="2"/>
</dbReference>
<evidence type="ECO:0000256" key="8">
    <source>
        <dbReference type="ARBA" id="ARBA00023136"/>
    </source>
</evidence>
<keyword evidence="15" id="KW-1185">Reference proteome</keyword>
<dbReference type="EC" id="2.4.99.23" evidence="10"/>
<name>A0A4Y9VRC8_9PROT</name>
<dbReference type="CDD" id="cd03789">
    <property type="entry name" value="GT9_LPS_heptosyltransferase"/>
    <property type="match status" value="1"/>
</dbReference>
<evidence type="ECO:0000313" key="15">
    <source>
        <dbReference type="Proteomes" id="UP000297706"/>
    </source>
</evidence>
<organism evidence="14 15">
    <name type="scientific">Methylotenera oryzisoli</name>
    <dbReference type="NCBI Taxonomy" id="2080758"/>
    <lineage>
        <taxon>Bacteria</taxon>
        <taxon>Pseudomonadati</taxon>
        <taxon>Pseudomonadota</taxon>
        <taxon>Betaproteobacteria</taxon>
        <taxon>Nitrosomonadales</taxon>
        <taxon>Methylophilaceae</taxon>
        <taxon>Methylotenera</taxon>
    </lineage>
</organism>
<keyword evidence="3" id="KW-1003">Cell membrane</keyword>
<comment type="catalytic activity">
    <reaction evidence="13">
        <text>an alpha-Kdo-(2-&gt;4)-alpha-Kdo-(2-&gt;6)-lipid A + ADP-L-glycero-beta-D-manno-heptose = an L-alpha-D-Hep-(1-&gt;5)-[alpha-Kdo-(2-&gt;4)]-alpha-Kdo-(2-&gt;6)-lipid A + ADP + H(+)</text>
        <dbReference type="Rhea" id="RHEA:74067"/>
        <dbReference type="ChEBI" id="CHEBI:15378"/>
        <dbReference type="ChEBI" id="CHEBI:61506"/>
        <dbReference type="ChEBI" id="CHEBI:176431"/>
        <dbReference type="ChEBI" id="CHEBI:193068"/>
        <dbReference type="ChEBI" id="CHEBI:456216"/>
        <dbReference type="EC" id="2.4.99.23"/>
    </reaction>
</comment>
<dbReference type="PANTHER" id="PTHR30160">
    <property type="entry name" value="TETRAACYLDISACCHARIDE 4'-KINASE-RELATED"/>
    <property type="match status" value="1"/>
</dbReference>
<evidence type="ECO:0000256" key="13">
    <source>
        <dbReference type="ARBA" id="ARBA00049201"/>
    </source>
</evidence>
<evidence type="ECO:0000256" key="4">
    <source>
        <dbReference type="ARBA" id="ARBA00022519"/>
    </source>
</evidence>
<comment type="subcellular location">
    <subcellularLocation>
        <location evidence="1">Cell inner membrane</location>
        <topology evidence="1">Peripheral membrane protein</topology>
        <orientation evidence="1">Cytoplasmic side</orientation>
    </subcellularLocation>
</comment>
<evidence type="ECO:0000256" key="2">
    <source>
        <dbReference type="ARBA" id="ARBA00004713"/>
    </source>
</evidence>
<keyword evidence="5" id="KW-0328">Glycosyltransferase</keyword>
<evidence type="ECO:0000256" key="11">
    <source>
        <dbReference type="ARBA" id="ARBA00044190"/>
    </source>
</evidence>
<keyword evidence="7" id="KW-0448">Lipopolysaccharide biosynthesis</keyword>
<evidence type="ECO:0000256" key="9">
    <source>
        <dbReference type="ARBA" id="ARBA00043995"/>
    </source>
</evidence>
<dbReference type="AlphaFoldDB" id="A0A4Y9VRC8"/>
<keyword evidence="4" id="KW-0997">Cell inner membrane</keyword>
<dbReference type="PANTHER" id="PTHR30160:SF19">
    <property type="entry name" value="LIPOPOLYSACCHARIDE HEPTOSYLTRANSFERASE 1"/>
    <property type="match status" value="1"/>
</dbReference>
<dbReference type="InterPro" id="IPR051199">
    <property type="entry name" value="LPS_LOS_Heptosyltrfase"/>
</dbReference>
<dbReference type="InterPro" id="IPR011908">
    <property type="entry name" value="LipoPS_heptosylTferase-I"/>
</dbReference>
<dbReference type="EMBL" id="PQVH01000012">
    <property type="protein sequence ID" value="TFW70696.1"/>
    <property type="molecule type" value="Genomic_DNA"/>
</dbReference>
<comment type="similarity">
    <text evidence="9">Belongs to the glycosyltransferase 9 family.</text>
</comment>
<dbReference type="Proteomes" id="UP000297706">
    <property type="component" value="Unassembled WGS sequence"/>
</dbReference>
<evidence type="ECO:0000256" key="5">
    <source>
        <dbReference type="ARBA" id="ARBA00022676"/>
    </source>
</evidence>
<evidence type="ECO:0000256" key="12">
    <source>
        <dbReference type="ARBA" id="ARBA00044330"/>
    </source>
</evidence>
<dbReference type="GO" id="GO:0008713">
    <property type="term" value="F:ADP-heptose-lipopolysaccharide heptosyltransferase activity"/>
    <property type="evidence" value="ECO:0007669"/>
    <property type="project" value="TreeGrafter"/>
</dbReference>
<dbReference type="GO" id="GO:0005886">
    <property type="term" value="C:plasma membrane"/>
    <property type="evidence" value="ECO:0007669"/>
    <property type="project" value="UniProtKB-SubCell"/>
</dbReference>
<dbReference type="GO" id="GO:0005829">
    <property type="term" value="C:cytosol"/>
    <property type="evidence" value="ECO:0007669"/>
    <property type="project" value="TreeGrafter"/>
</dbReference>
<evidence type="ECO:0000313" key="14">
    <source>
        <dbReference type="EMBL" id="TFW70696.1"/>
    </source>
</evidence>
<dbReference type="NCBIfam" id="TIGR02193">
    <property type="entry name" value="heptsyl_trn_I"/>
    <property type="match status" value="1"/>
</dbReference>
<dbReference type="InterPro" id="IPR002201">
    <property type="entry name" value="Glyco_trans_9"/>
</dbReference>
<reference evidence="14 15" key="1">
    <citation type="submission" date="2018-02" db="EMBL/GenBank/DDBJ databases">
        <title>A novel lanthanide dependent methylotroph, Methylotenera sp. La3113.</title>
        <authorList>
            <person name="Lv H."/>
            <person name="Tani A."/>
        </authorList>
    </citation>
    <scope>NUCLEOTIDE SEQUENCE [LARGE SCALE GENOMIC DNA]</scope>
    <source>
        <strain evidence="14 15">La3113</strain>
    </source>
</reference>
<comment type="pathway">
    <text evidence="2">Bacterial outer membrane biogenesis; LPS core biosynthesis.</text>
</comment>
<dbReference type="SUPFAM" id="SSF53756">
    <property type="entry name" value="UDP-Glycosyltransferase/glycogen phosphorylase"/>
    <property type="match status" value="1"/>
</dbReference>
<evidence type="ECO:0000256" key="3">
    <source>
        <dbReference type="ARBA" id="ARBA00022475"/>
    </source>
</evidence>